<reference evidence="1" key="1">
    <citation type="submission" date="2020-11" db="EMBL/GenBank/DDBJ databases">
        <authorList>
            <person name="Konstantinou D."/>
            <person name="Gkelis S."/>
            <person name="Popin R."/>
            <person name="Fewer D."/>
            <person name="Sivonen K."/>
        </authorList>
    </citation>
    <scope>NUCLEOTIDE SEQUENCE</scope>
    <source>
        <strain evidence="1">TAU-MAC 1115</strain>
    </source>
</reference>
<name>A0A947DD44_9CYAN</name>
<gene>
    <name evidence="1" type="ORF">IXB50_04930</name>
</gene>
<dbReference type="RefSeq" id="WP_215607835.1">
    <property type="nucleotide sequence ID" value="NZ_JADOES010000006.1"/>
</dbReference>
<dbReference type="Proteomes" id="UP000717364">
    <property type="component" value="Unassembled WGS sequence"/>
</dbReference>
<dbReference type="AlphaFoldDB" id="A0A947DD44"/>
<organism evidence="1 2">
    <name type="scientific">Leptothoe spongobia TAU-MAC 1115</name>
    <dbReference type="NCBI Taxonomy" id="1967444"/>
    <lineage>
        <taxon>Bacteria</taxon>
        <taxon>Bacillati</taxon>
        <taxon>Cyanobacteriota</taxon>
        <taxon>Cyanophyceae</taxon>
        <taxon>Nodosilineales</taxon>
        <taxon>Cymatolegaceae</taxon>
        <taxon>Leptothoe</taxon>
        <taxon>Leptothoe spongobia</taxon>
    </lineage>
</organism>
<keyword evidence="2" id="KW-1185">Reference proteome</keyword>
<proteinExistence type="predicted"/>
<comment type="caution">
    <text evidence="1">The sequence shown here is derived from an EMBL/GenBank/DDBJ whole genome shotgun (WGS) entry which is preliminary data.</text>
</comment>
<protein>
    <submittedName>
        <fullName evidence="1">Uncharacterized protein</fullName>
    </submittedName>
</protein>
<accession>A0A947DD44</accession>
<reference evidence="1" key="2">
    <citation type="journal article" date="2021" name="Mar. Drugs">
        <title>Genome Reduction and Secondary Metabolism of the Marine Sponge-Associated Cyanobacterium Leptothoe.</title>
        <authorList>
            <person name="Konstantinou D."/>
            <person name="Popin R.V."/>
            <person name="Fewer D.P."/>
            <person name="Sivonen K."/>
            <person name="Gkelis S."/>
        </authorList>
    </citation>
    <scope>NUCLEOTIDE SEQUENCE</scope>
    <source>
        <strain evidence="1">TAU-MAC 1115</strain>
    </source>
</reference>
<evidence type="ECO:0000313" key="1">
    <source>
        <dbReference type="EMBL" id="MBT9314762.1"/>
    </source>
</evidence>
<dbReference type="EMBL" id="JADOES010000006">
    <property type="protein sequence ID" value="MBT9314762.1"/>
    <property type="molecule type" value="Genomic_DNA"/>
</dbReference>
<evidence type="ECO:0000313" key="2">
    <source>
        <dbReference type="Proteomes" id="UP000717364"/>
    </source>
</evidence>
<sequence>MLNFLVENTDICDGVYLMLRLGISVRTCDSLGGGIEQVRLIYSPNLSGASMWHPN</sequence>